<dbReference type="Pfam" id="PF00105">
    <property type="entry name" value="zf-C4"/>
    <property type="match status" value="1"/>
</dbReference>
<evidence type="ECO:0000256" key="6">
    <source>
        <dbReference type="ARBA" id="ARBA00023125"/>
    </source>
</evidence>
<evidence type="ECO:0000256" key="1">
    <source>
        <dbReference type="ARBA" id="ARBA00004123"/>
    </source>
</evidence>
<dbReference type="GO" id="GO:0008270">
    <property type="term" value="F:zinc ion binding"/>
    <property type="evidence" value="ECO:0007669"/>
    <property type="project" value="UniProtKB-KW"/>
</dbReference>
<keyword evidence="3" id="KW-0863">Zinc-finger</keyword>
<evidence type="ECO:0000259" key="10">
    <source>
        <dbReference type="PROSITE" id="PS51030"/>
    </source>
</evidence>
<dbReference type="InterPro" id="IPR013088">
    <property type="entry name" value="Znf_NHR/GATA"/>
</dbReference>
<dbReference type="PRINTS" id="PR00047">
    <property type="entry name" value="STROIDFINGER"/>
</dbReference>
<keyword evidence="8" id="KW-0675">Receptor</keyword>
<dbReference type="EMBL" id="VCGU01000011">
    <property type="protein sequence ID" value="TRY67929.1"/>
    <property type="molecule type" value="Genomic_DNA"/>
</dbReference>
<feature type="domain" description="Nuclear receptor" evidence="10">
    <location>
        <begin position="8"/>
        <end position="84"/>
    </location>
</feature>
<keyword evidence="9" id="KW-0539">Nucleus</keyword>
<dbReference type="PROSITE" id="PS00031">
    <property type="entry name" value="NUCLEAR_REC_DBD_1"/>
    <property type="match status" value="1"/>
</dbReference>
<gene>
    <name evidence="11" type="ORF">TCAL_09244</name>
</gene>
<dbReference type="Proteomes" id="UP000318571">
    <property type="component" value="Chromosome 4"/>
</dbReference>
<evidence type="ECO:0000256" key="9">
    <source>
        <dbReference type="ARBA" id="ARBA00023242"/>
    </source>
</evidence>
<dbReference type="GO" id="GO:0006357">
    <property type="term" value="P:regulation of transcription by RNA polymerase II"/>
    <property type="evidence" value="ECO:0007669"/>
    <property type="project" value="UniProtKB-ARBA"/>
</dbReference>
<evidence type="ECO:0000313" key="12">
    <source>
        <dbReference type="Proteomes" id="UP000318571"/>
    </source>
</evidence>
<evidence type="ECO:0000256" key="7">
    <source>
        <dbReference type="ARBA" id="ARBA00023163"/>
    </source>
</evidence>
<dbReference type="InterPro" id="IPR050274">
    <property type="entry name" value="Nuclear_hormone_rcpt_NR2"/>
</dbReference>
<protein>
    <recommendedName>
        <fullName evidence="10">Nuclear receptor domain-containing protein</fullName>
    </recommendedName>
</protein>
<dbReference type="AlphaFoldDB" id="A0A553NRB4"/>
<evidence type="ECO:0000313" key="11">
    <source>
        <dbReference type="EMBL" id="TRY67929.1"/>
    </source>
</evidence>
<dbReference type="FunFam" id="3.30.50.10:FF:000006">
    <property type="entry name" value="Nuclear receptor subfamily 5 group A member"/>
    <property type="match status" value="1"/>
</dbReference>
<dbReference type="PANTHER" id="PTHR24083">
    <property type="entry name" value="NUCLEAR HORMONE RECEPTOR"/>
    <property type="match status" value="1"/>
</dbReference>
<dbReference type="GO" id="GO:0043565">
    <property type="term" value="F:sequence-specific DNA binding"/>
    <property type="evidence" value="ECO:0007669"/>
    <property type="project" value="InterPro"/>
</dbReference>
<reference evidence="11 12" key="1">
    <citation type="journal article" date="2018" name="Nat. Ecol. Evol.">
        <title>Genomic signatures of mitonuclear coevolution across populations of Tigriopus californicus.</title>
        <authorList>
            <person name="Barreto F.S."/>
            <person name="Watson E.T."/>
            <person name="Lima T.G."/>
            <person name="Willett C.S."/>
            <person name="Edmands S."/>
            <person name="Li W."/>
            <person name="Burton R.S."/>
        </authorList>
    </citation>
    <scope>NUCLEOTIDE SEQUENCE [LARGE SCALE GENOMIC DNA]</scope>
    <source>
        <strain evidence="11 12">San Diego</strain>
    </source>
</reference>
<dbReference type="SMART" id="SM00399">
    <property type="entry name" value="ZnF_C4"/>
    <property type="match status" value="1"/>
</dbReference>
<keyword evidence="5" id="KW-0805">Transcription regulation</keyword>
<evidence type="ECO:0000256" key="8">
    <source>
        <dbReference type="ARBA" id="ARBA00023170"/>
    </source>
</evidence>
<dbReference type="Gene3D" id="3.30.50.10">
    <property type="entry name" value="Erythroid Transcription Factor GATA-1, subunit A"/>
    <property type="match status" value="1"/>
</dbReference>
<keyword evidence="2" id="KW-0479">Metal-binding</keyword>
<evidence type="ECO:0000256" key="2">
    <source>
        <dbReference type="ARBA" id="ARBA00022723"/>
    </source>
</evidence>
<dbReference type="InterPro" id="IPR001628">
    <property type="entry name" value="Znf_hrmn_rcpt"/>
</dbReference>
<dbReference type="OMA" id="SEIGCIC"/>
<feature type="non-terminal residue" evidence="11">
    <location>
        <position position="129"/>
    </location>
</feature>
<accession>A0A553NRB4</accession>
<comment type="caution">
    <text evidence="11">The sequence shown here is derived from an EMBL/GenBank/DDBJ whole genome shotgun (WGS) entry which is preliminary data.</text>
</comment>
<dbReference type="PROSITE" id="PS51030">
    <property type="entry name" value="NUCLEAR_REC_DBD_2"/>
    <property type="match status" value="1"/>
</dbReference>
<dbReference type="GO" id="GO:0003700">
    <property type="term" value="F:DNA-binding transcription factor activity"/>
    <property type="evidence" value="ECO:0007669"/>
    <property type="project" value="InterPro"/>
</dbReference>
<keyword evidence="12" id="KW-1185">Reference proteome</keyword>
<comment type="subcellular location">
    <subcellularLocation>
        <location evidence="1">Nucleus</location>
    </subcellularLocation>
</comment>
<name>A0A553NRB4_TIGCA</name>
<dbReference type="STRING" id="6832.A0A553NRB4"/>
<keyword evidence="6" id="KW-0238">DNA-binding</keyword>
<organism evidence="11 12">
    <name type="scientific">Tigriopus californicus</name>
    <name type="common">Marine copepod</name>
    <dbReference type="NCBI Taxonomy" id="6832"/>
    <lineage>
        <taxon>Eukaryota</taxon>
        <taxon>Metazoa</taxon>
        <taxon>Ecdysozoa</taxon>
        <taxon>Arthropoda</taxon>
        <taxon>Crustacea</taxon>
        <taxon>Multicrustacea</taxon>
        <taxon>Hexanauplia</taxon>
        <taxon>Copepoda</taxon>
        <taxon>Harpacticoida</taxon>
        <taxon>Harpacticidae</taxon>
        <taxon>Tigriopus</taxon>
    </lineage>
</organism>
<evidence type="ECO:0000256" key="5">
    <source>
        <dbReference type="ARBA" id="ARBA00023015"/>
    </source>
</evidence>
<dbReference type="GO" id="GO:0005634">
    <property type="term" value="C:nucleus"/>
    <property type="evidence" value="ECO:0007669"/>
    <property type="project" value="UniProtKB-SubCell"/>
</dbReference>
<proteinExistence type="predicted"/>
<keyword evidence="7" id="KW-0804">Transcription</keyword>
<sequence length="129" mass="14643">MGRTLPVPVVCRVCGDKSYGKHYGVFCCDGCSCFFKRSIRKKIAYTCISGKGNCQIDKARRNWCPSCRLEKCFQASMNPQAVQEERGPRKSTDPIALKETQTNLDNLSRPWVQTQKYQTKGTFAKPHTK</sequence>
<evidence type="ECO:0000256" key="4">
    <source>
        <dbReference type="ARBA" id="ARBA00022833"/>
    </source>
</evidence>
<keyword evidence="4" id="KW-0862">Zinc</keyword>
<evidence type="ECO:0000256" key="3">
    <source>
        <dbReference type="ARBA" id="ARBA00022771"/>
    </source>
</evidence>
<dbReference type="SUPFAM" id="SSF57716">
    <property type="entry name" value="Glucocorticoid receptor-like (DNA-binding domain)"/>
    <property type="match status" value="1"/>
</dbReference>